<dbReference type="Pfam" id="PF00069">
    <property type="entry name" value="Pkinase"/>
    <property type="match status" value="1"/>
</dbReference>
<evidence type="ECO:0000256" key="10">
    <source>
        <dbReference type="RuleBase" id="RU000304"/>
    </source>
</evidence>
<evidence type="ECO:0000256" key="3">
    <source>
        <dbReference type="ARBA" id="ARBA00022527"/>
    </source>
</evidence>
<evidence type="ECO:0000256" key="7">
    <source>
        <dbReference type="ARBA" id="ARBA00022777"/>
    </source>
</evidence>
<dbReference type="PROSITE" id="PS00107">
    <property type="entry name" value="PROTEIN_KINASE_ATP"/>
    <property type="match status" value="1"/>
</dbReference>
<evidence type="ECO:0000259" key="12">
    <source>
        <dbReference type="PROSITE" id="PS50011"/>
    </source>
</evidence>
<evidence type="ECO:0000256" key="9">
    <source>
        <dbReference type="PROSITE-ProRule" id="PRU10141"/>
    </source>
</evidence>
<comment type="similarity">
    <text evidence="1">Belongs to the protein kinase superfamily. CMGC Ser/Thr protein kinase family. CDC2/CDKX subfamily.</text>
</comment>
<dbReference type="InterPro" id="IPR017441">
    <property type="entry name" value="Protein_kinase_ATP_BS"/>
</dbReference>
<keyword evidence="7 13" id="KW-0418">Kinase</keyword>
<dbReference type="Gene3D" id="3.30.200.20">
    <property type="entry name" value="Phosphorylase Kinase, domain 1"/>
    <property type="match status" value="1"/>
</dbReference>
<dbReference type="InterPro" id="IPR050108">
    <property type="entry name" value="CDK"/>
</dbReference>
<evidence type="ECO:0000256" key="6">
    <source>
        <dbReference type="ARBA" id="ARBA00022741"/>
    </source>
</evidence>
<keyword evidence="8 9" id="KW-0067">ATP-binding</keyword>
<evidence type="ECO:0000313" key="14">
    <source>
        <dbReference type="Proteomes" id="UP001141327"/>
    </source>
</evidence>
<dbReference type="Proteomes" id="UP001141327">
    <property type="component" value="Unassembled WGS sequence"/>
</dbReference>
<dbReference type="PANTHER" id="PTHR24056">
    <property type="entry name" value="CELL DIVISION PROTEIN KINASE"/>
    <property type="match status" value="1"/>
</dbReference>
<comment type="caution">
    <text evidence="13">The sequence shown here is derived from an EMBL/GenBank/DDBJ whole genome shotgun (WGS) entry which is preliminary data.</text>
</comment>
<dbReference type="EMBL" id="JAPMOS010000002">
    <property type="protein sequence ID" value="KAJ4462733.1"/>
    <property type="molecule type" value="Genomic_DNA"/>
</dbReference>
<reference evidence="13" key="1">
    <citation type="journal article" date="2022" name="bioRxiv">
        <title>Genomics of Preaxostyla Flagellates Illuminates Evolutionary Transitions and the Path Towards Mitochondrial Loss.</title>
        <authorList>
            <person name="Novak L.V.F."/>
            <person name="Treitli S.C."/>
            <person name="Pyrih J."/>
            <person name="Halakuc P."/>
            <person name="Pipaliya S.V."/>
            <person name="Vacek V."/>
            <person name="Brzon O."/>
            <person name="Soukal P."/>
            <person name="Eme L."/>
            <person name="Dacks J.B."/>
            <person name="Karnkowska A."/>
            <person name="Elias M."/>
            <person name="Hampl V."/>
        </authorList>
    </citation>
    <scope>NUCLEOTIDE SEQUENCE</scope>
    <source>
        <strain evidence="13">RCP-MX</strain>
    </source>
</reference>
<name>A0ABQ8UUD1_9EUKA</name>
<dbReference type="CDD" id="cd07841">
    <property type="entry name" value="STKc_CDK7"/>
    <property type="match status" value="1"/>
</dbReference>
<gene>
    <name evidence="13" type="ORF">PAPYR_748</name>
</gene>
<feature type="region of interest" description="Disordered" evidence="11">
    <location>
        <begin position="305"/>
        <end position="354"/>
    </location>
</feature>
<dbReference type="EC" id="2.7.11.23" evidence="2"/>
<dbReference type="PROSITE" id="PS50011">
    <property type="entry name" value="PROTEIN_KINASE_DOM"/>
    <property type="match status" value="1"/>
</dbReference>
<feature type="binding site" evidence="9">
    <location>
        <position position="39"/>
    </location>
    <ligand>
        <name>ATP</name>
        <dbReference type="ChEBI" id="CHEBI:30616"/>
    </ligand>
</feature>
<organism evidence="13 14">
    <name type="scientific">Paratrimastix pyriformis</name>
    <dbReference type="NCBI Taxonomy" id="342808"/>
    <lineage>
        <taxon>Eukaryota</taxon>
        <taxon>Metamonada</taxon>
        <taxon>Preaxostyla</taxon>
        <taxon>Paratrimastigidae</taxon>
        <taxon>Paratrimastix</taxon>
    </lineage>
</organism>
<feature type="region of interest" description="Disordered" evidence="11">
    <location>
        <begin position="203"/>
        <end position="232"/>
    </location>
</feature>
<keyword evidence="5" id="KW-0808">Transferase</keyword>
<dbReference type="PANTHER" id="PTHR24056:SF0">
    <property type="entry name" value="CYCLIN-DEPENDENT KINASE 7"/>
    <property type="match status" value="1"/>
</dbReference>
<evidence type="ECO:0000256" key="1">
    <source>
        <dbReference type="ARBA" id="ARBA00006485"/>
    </source>
</evidence>
<evidence type="ECO:0000256" key="8">
    <source>
        <dbReference type="ARBA" id="ARBA00022840"/>
    </source>
</evidence>
<proteinExistence type="inferred from homology"/>
<dbReference type="PROSITE" id="PS00108">
    <property type="entry name" value="PROTEIN_KINASE_ST"/>
    <property type="match status" value="1"/>
</dbReference>
<protein>
    <recommendedName>
        <fullName evidence="2">[RNA-polymerase]-subunit kinase</fullName>
        <ecNumber evidence="2">2.7.11.23</ecNumber>
    </recommendedName>
</protein>
<keyword evidence="6 9" id="KW-0547">Nucleotide-binding</keyword>
<evidence type="ECO:0000256" key="2">
    <source>
        <dbReference type="ARBA" id="ARBA00012409"/>
    </source>
</evidence>
<feature type="domain" description="Protein kinase" evidence="12">
    <location>
        <begin position="4"/>
        <end position="305"/>
    </location>
</feature>
<evidence type="ECO:0000256" key="11">
    <source>
        <dbReference type="SAM" id="MobiDB-lite"/>
    </source>
</evidence>
<dbReference type="Gene3D" id="1.10.510.10">
    <property type="entry name" value="Transferase(Phosphotransferase) domain 1"/>
    <property type="match status" value="1"/>
</dbReference>
<dbReference type="InterPro" id="IPR000719">
    <property type="entry name" value="Prot_kinase_dom"/>
</dbReference>
<accession>A0ABQ8UUD1</accession>
<evidence type="ECO:0000256" key="4">
    <source>
        <dbReference type="ARBA" id="ARBA00022553"/>
    </source>
</evidence>
<evidence type="ECO:0000313" key="13">
    <source>
        <dbReference type="EMBL" id="KAJ4462733.1"/>
    </source>
</evidence>
<sequence length="354" mass="39218">MEKYKRIRLLGAGTYGVVHLCEDTTTHKMVAIKKLRAGKMKDGIDFTSIREIKLLQELKHPNIVNLIEVIAHKQSLKLVFEYMDTDLENIIQDPAIILTAAHIKSYLYMLIRGVEYLHSSWVIHRDLKPNNLFISSDGVLKLGDFGLARTFGSPNAELSTQVITRYYRAPEVLYGARFYTGAVDMWAIGCIFAEMLLRSAPRPPPPPPAPGELMACPPAGHPTSRGVGHRPALTDLLRPRHPTEAQWPGMRSLPGFFEFQPRPAPPIRQLFSAASEDAIDLLSQMLRFDPAARITAAEALRHPFFSNPPAATPPAELPKPTARSRLPGAAGQPPQPQPVPMVSLPPQQTGRQGE</sequence>
<keyword evidence="3 10" id="KW-0723">Serine/threonine-protein kinase</keyword>
<dbReference type="InterPro" id="IPR037770">
    <property type="entry name" value="CDK7"/>
</dbReference>
<dbReference type="SUPFAM" id="SSF56112">
    <property type="entry name" value="Protein kinase-like (PK-like)"/>
    <property type="match status" value="1"/>
</dbReference>
<dbReference type="GO" id="GO:0016301">
    <property type="term" value="F:kinase activity"/>
    <property type="evidence" value="ECO:0007669"/>
    <property type="project" value="UniProtKB-KW"/>
</dbReference>
<dbReference type="InterPro" id="IPR011009">
    <property type="entry name" value="Kinase-like_dom_sf"/>
</dbReference>
<keyword evidence="14" id="KW-1185">Reference proteome</keyword>
<dbReference type="InterPro" id="IPR008271">
    <property type="entry name" value="Ser/Thr_kinase_AS"/>
</dbReference>
<evidence type="ECO:0000256" key="5">
    <source>
        <dbReference type="ARBA" id="ARBA00022679"/>
    </source>
</evidence>
<dbReference type="SMART" id="SM00220">
    <property type="entry name" value="S_TKc"/>
    <property type="match status" value="1"/>
</dbReference>
<keyword evidence="4" id="KW-0597">Phosphoprotein</keyword>